<dbReference type="InterPro" id="IPR001296">
    <property type="entry name" value="Glyco_trans_1"/>
</dbReference>
<evidence type="ECO:0000313" key="3">
    <source>
        <dbReference type="EMBL" id="OGD69853.1"/>
    </source>
</evidence>
<sequence length="408" mass="46274">MDKNKKILIFSSTYHPFVGGAEVAIKEITDRLGDDYEFDMVTIKFDSNLPDYEKVGNVGVYRLGFTKNNPTMNDLVNFPLKLNKIIFPFLAWWKAGDLYAEKKYDAIWSMMASYAGFGAVFFKFSHPEVPYLLTLQEGDPIDYIKRKVRFVYPLFVKIFTKADVVQAISNYLAGWAKDMGFTGTLEIVPNAVNTEHFSLGYSEVELNELKNELGKKSEDKFVITTSRLVLKNAVDDVIKSLKYLPENIKFIILGDGPDRKMLGDLAKKEGVENRVSFLGMVDHKEMPKYLKVSDIFIRPSLSEGFGNSFIEAMASEIPVIATQEGGIADFLFDAERNPDRQTTGWAVDPRNPKQIAEAIKNILNNPEKTKIVVATAKKMVFEKYDWNIIANDMKQKVFNNLLGHSMSK</sequence>
<proteinExistence type="predicted"/>
<dbReference type="SUPFAM" id="SSF53756">
    <property type="entry name" value="UDP-Glycosyltransferase/glycogen phosphorylase"/>
    <property type="match status" value="1"/>
</dbReference>
<comment type="caution">
    <text evidence="3">The sequence shown here is derived from an EMBL/GenBank/DDBJ whole genome shotgun (WGS) entry which is preliminary data.</text>
</comment>
<dbReference type="AlphaFoldDB" id="A0A1F5ER17"/>
<evidence type="ECO:0000313" key="4">
    <source>
        <dbReference type="Proteomes" id="UP000186545"/>
    </source>
</evidence>
<dbReference type="PANTHER" id="PTHR45947">
    <property type="entry name" value="SULFOQUINOVOSYL TRANSFERASE SQD2"/>
    <property type="match status" value="1"/>
</dbReference>
<evidence type="ECO:0000259" key="2">
    <source>
        <dbReference type="Pfam" id="PF13439"/>
    </source>
</evidence>
<dbReference type="Proteomes" id="UP000186545">
    <property type="component" value="Unassembled WGS sequence"/>
</dbReference>
<organism evidence="3 4">
    <name type="scientific">Candidatus Campbellbacteria bacterium RIFCSPLOWO2_02_FULL_35_11</name>
    <dbReference type="NCBI Taxonomy" id="1797581"/>
    <lineage>
        <taxon>Bacteria</taxon>
        <taxon>Candidatus Campbelliibacteriota</taxon>
    </lineage>
</organism>
<dbReference type="Pfam" id="PF00534">
    <property type="entry name" value="Glycos_transf_1"/>
    <property type="match status" value="1"/>
</dbReference>
<dbReference type="Gene3D" id="3.40.50.2000">
    <property type="entry name" value="Glycogen Phosphorylase B"/>
    <property type="match status" value="2"/>
</dbReference>
<accession>A0A1F5ER17</accession>
<dbReference type="PANTHER" id="PTHR45947:SF3">
    <property type="entry name" value="SULFOQUINOVOSYL TRANSFERASE SQD2"/>
    <property type="match status" value="1"/>
</dbReference>
<evidence type="ECO:0008006" key="5">
    <source>
        <dbReference type="Google" id="ProtNLM"/>
    </source>
</evidence>
<protein>
    <recommendedName>
        <fullName evidence="5">Glycosyl transferase family 1 domain-containing protein</fullName>
    </recommendedName>
</protein>
<dbReference type="Pfam" id="PF13439">
    <property type="entry name" value="Glyco_transf_4"/>
    <property type="match status" value="1"/>
</dbReference>
<dbReference type="GO" id="GO:0016757">
    <property type="term" value="F:glycosyltransferase activity"/>
    <property type="evidence" value="ECO:0007669"/>
    <property type="project" value="InterPro"/>
</dbReference>
<dbReference type="EMBL" id="MFAD01000031">
    <property type="protein sequence ID" value="OGD69853.1"/>
    <property type="molecule type" value="Genomic_DNA"/>
</dbReference>
<name>A0A1F5ER17_9BACT</name>
<dbReference type="CDD" id="cd03801">
    <property type="entry name" value="GT4_PimA-like"/>
    <property type="match status" value="1"/>
</dbReference>
<feature type="domain" description="Glycosyltransferase subfamily 4-like N-terminal" evidence="2">
    <location>
        <begin position="18"/>
        <end position="195"/>
    </location>
</feature>
<evidence type="ECO:0000259" key="1">
    <source>
        <dbReference type="Pfam" id="PF00534"/>
    </source>
</evidence>
<feature type="domain" description="Glycosyl transferase family 1" evidence="1">
    <location>
        <begin position="208"/>
        <end position="378"/>
    </location>
</feature>
<dbReference type="InterPro" id="IPR050194">
    <property type="entry name" value="Glycosyltransferase_grp1"/>
</dbReference>
<reference evidence="3 4" key="1">
    <citation type="journal article" date="2016" name="Nat. Commun.">
        <title>Thousands of microbial genomes shed light on interconnected biogeochemical processes in an aquifer system.</title>
        <authorList>
            <person name="Anantharaman K."/>
            <person name="Brown C.T."/>
            <person name="Hug L.A."/>
            <person name="Sharon I."/>
            <person name="Castelle C.J."/>
            <person name="Probst A.J."/>
            <person name="Thomas B.C."/>
            <person name="Singh A."/>
            <person name="Wilkins M.J."/>
            <person name="Karaoz U."/>
            <person name="Brodie E.L."/>
            <person name="Williams K.H."/>
            <person name="Hubbard S.S."/>
            <person name="Banfield J.F."/>
        </authorList>
    </citation>
    <scope>NUCLEOTIDE SEQUENCE [LARGE SCALE GENOMIC DNA]</scope>
</reference>
<dbReference type="InterPro" id="IPR028098">
    <property type="entry name" value="Glyco_trans_4-like_N"/>
</dbReference>
<gene>
    <name evidence="3" type="ORF">A3I18_00825</name>
</gene>